<gene>
    <name evidence="2" type="ORF">Acr_00g0014760</name>
</gene>
<keyword evidence="3" id="KW-1185">Reference proteome</keyword>
<name>A0A7J0DAE5_9ERIC</name>
<evidence type="ECO:0000313" key="2">
    <source>
        <dbReference type="EMBL" id="GFS30920.1"/>
    </source>
</evidence>
<accession>A0A7J0DAE5</accession>
<dbReference type="Proteomes" id="UP000585474">
    <property type="component" value="Unassembled WGS sequence"/>
</dbReference>
<reference evidence="3" key="1">
    <citation type="submission" date="2019-07" db="EMBL/GenBank/DDBJ databases">
        <title>De Novo Assembly of kiwifruit Actinidia rufa.</title>
        <authorList>
            <person name="Sugita-Konishi S."/>
            <person name="Sato K."/>
            <person name="Mori E."/>
            <person name="Abe Y."/>
            <person name="Kisaki G."/>
            <person name="Hamano K."/>
            <person name="Suezawa K."/>
            <person name="Otani M."/>
            <person name="Fukuda T."/>
            <person name="Manabe T."/>
            <person name="Gomi K."/>
            <person name="Tabuchi M."/>
            <person name="Akimitsu K."/>
            <person name="Kataoka I."/>
        </authorList>
    </citation>
    <scope>NUCLEOTIDE SEQUENCE [LARGE SCALE GENOMIC DNA]</scope>
    <source>
        <strain evidence="3">cv. Fuchu</strain>
    </source>
</reference>
<protein>
    <submittedName>
        <fullName evidence="2">Uncharacterized protein</fullName>
    </submittedName>
</protein>
<feature type="region of interest" description="Disordered" evidence="1">
    <location>
        <begin position="92"/>
        <end position="126"/>
    </location>
</feature>
<sequence length="126" mass="12741">MGAIQAPEGAIQGRWCDSSVEGCDSSHGGVDSSDGGSDLGGGGCDSSEIDGVWAGTLLHRPLRYRSNIEISDKKFFSGVGFGAGIPRSPLGAGMGGITKSPPGIGAGIGDRDTNLRPRPAPPHCHP</sequence>
<evidence type="ECO:0000313" key="3">
    <source>
        <dbReference type="Proteomes" id="UP000585474"/>
    </source>
</evidence>
<feature type="compositionally biased region" description="Low complexity" evidence="1">
    <location>
        <begin position="22"/>
        <end position="36"/>
    </location>
</feature>
<proteinExistence type="predicted"/>
<comment type="caution">
    <text evidence="2">The sequence shown here is derived from an EMBL/GenBank/DDBJ whole genome shotgun (WGS) entry which is preliminary data.</text>
</comment>
<feature type="region of interest" description="Disordered" evidence="1">
    <location>
        <begin position="22"/>
        <end position="45"/>
    </location>
</feature>
<dbReference type="EMBL" id="BJWL01000133">
    <property type="protein sequence ID" value="GFS30920.1"/>
    <property type="molecule type" value="Genomic_DNA"/>
</dbReference>
<dbReference type="AlphaFoldDB" id="A0A7J0DAE5"/>
<organism evidence="2 3">
    <name type="scientific">Actinidia rufa</name>
    <dbReference type="NCBI Taxonomy" id="165716"/>
    <lineage>
        <taxon>Eukaryota</taxon>
        <taxon>Viridiplantae</taxon>
        <taxon>Streptophyta</taxon>
        <taxon>Embryophyta</taxon>
        <taxon>Tracheophyta</taxon>
        <taxon>Spermatophyta</taxon>
        <taxon>Magnoliopsida</taxon>
        <taxon>eudicotyledons</taxon>
        <taxon>Gunneridae</taxon>
        <taxon>Pentapetalae</taxon>
        <taxon>asterids</taxon>
        <taxon>Ericales</taxon>
        <taxon>Actinidiaceae</taxon>
        <taxon>Actinidia</taxon>
    </lineage>
</organism>
<evidence type="ECO:0000256" key="1">
    <source>
        <dbReference type="SAM" id="MobiDB-lite"/>
    </source>
</evidence>